<dbReference type="Pfam" id="PF00455">
    <property type="entry name" value="DeoRC"/>
    <property type="match status" value="1"/>
</dbReference>
<keyword evidence="6" id="KW-1185">Reference proteome</keyword>
<dbReference type="Pfam" id="PF08220">
    <property type="entry name" value="HTH_DeoR"/>
    <property type="match status" value="1"/>
</dbReference>
<dbReference type="SMART" id="SM01134">
    <property type="entry name" value="DeoRC"/>
    <property type="match status" value="1"/>
</dbReference>
<dbReference type="SUPFAM" id="SSF100950">
    <property type="entry name" value="NagB/RpiA/CoA transferase-like"/>
    <property type="match status" value="1"/>
</dbReference>
<dbReference type="PRINTS" id="PR00037">
    <property type="entry name" value="HTHLACR"/>
</dbReference>
<evidence type="ECO:0000259" key="4">
    <source>
        <dbReference type="PROSITE" id="PS51000"/>
    </source>
</evidence>
<dbReference type="SUPFAM" id="SSF46785">
    <property type="entry name" value="Winged helix' DNA-binding domain"/>
    <property type="match status" value="1"/>
</dbReference>
<dbReference type="InterPro" id="IPR018356">
    <property type="entry name" value="Tscrpt_reg_HTH_DeoR_CS"/>
</dbReference>
<dbReference type="PROSITE" id="PS00894">
    <property type="entry name" value="HTH_DEOR_1"/>
    <property type="match status" value="1"/>
</dbReference>
<organism evidence="5 6">
    <name type="scientific">Clostridium manihotivorum</name>
    <dbReference type="NCBI Taxonomy" id="2320868"/>
    <lineage>
        <taxon>Bacteria</taxon>
        <taxon>Bacillati</taxon>
        <taxon>Bacillota</taxon>
        <taxon>Clostridia</taxon>
        <taxon>Eubacteriales</taxon>
        <taxon>Clostridiaceae</taxon>
        <taxon>Clostridium</taxon>
    </lineage>
</organism>
<feature type="domain" description="HTH deoR-type" evidence="4">
    <location>
        <begin position="3"/>
        <end position="58"/>
    </location>
</feature>
<dbReference type="InterPro" id="IPR036388">
    <property type="entry name" value="WH-like_DNA-bd_sf"/>
</dbReference>
<dbReference type="AlphaFoldDB" id="A0A410DSB4"/>
<evidence type="ECO:0000256" key="2">
    <source>
        <dbReference type="ARBA" id="ARBA00023125"/>
    </source>
</evidence>
<dbReference type="RefSeq" id="WP_128212695.1">
    <property type="nucleotide sequence ID" value="NZ_CP025746.1"/>
</dbReference>
<protein>
    <submittedName>
        <fullName evidence="5">DeoR/GlpR transcriptional regulator</fullName>
    </submittedName>
</protein>
<dbReference type="PROSITE" id="PS51000">
    <property type="entry name" value="HTH_DEOR_2"/>
    <property type="match status" value="1"/>
</dbReference>
<accession>A0A410DSB4</accession>
<evidence type="ECO:0000313" key="5">
    <source>
        <dbReference type="EMBL" id="QAA31902.1"/>
    </source>
</evidence>
<dbReference type="InterPro" id="IPR037171">
    <property type="entry name" value="NagB/RpiA_transferase-like"/>
</dbReference>
<dbReference type="EMBL" id="CP025746">
    <property type="protein sequence ID" value="QAA31902.1"/>
    <property type="molecule type" value="Genomic_DNA"/>
</dbReference>
<evidence type="ECO:0000256" key="3">
    <source>
        <dbReference type="ARBA" id="ARBA00023163"/>
    </source>
</evidence>
<gene>
    <name evidence="5" type="ORF">C1I91_09710</name>
</gene>
<keyword evidence="2" id="KW-0238">DNA-binding</keyword>
<keyword evidence="1" id="KW-0805">Transcription regulation</keyword>
<dbReference type="InterPro" id="IPR001034">
    <property type="entry name" value="DeoR_HTH"/>
</dbReference>
<dbReference type="PANTHER" id="PTHR30363">
    <property type="entry name" value="HTH-TYPE TRANSCRIPTIONAL REGULATOR SRLR-RELATED"/>
    <property type="match status" value="1"/>
</dbReference>
<dbReference type="GO" id="GO:0003700">
    <property type="term" value="F:DNA-binding transcription factor activity"/>
    <property type="evidence" value="ECO:0007669"/>
    <property type="project" value="InterPro"/>
</dbReference>
<dbReference type="InterPro" id="IPR050313">
    <property type="entry name" value="Carb_Metab_HTH_regulators"/>
</dbReference>
<dbReference type="PANTHER" id="PTHR30363:SF44">
    <property type="entry name" value="AGA OPERON TRANSCRIPTIONAL REPRESSOR-RELATED"/>
    <property type="match status" value="1"/>
</dbReference>
<dbReference type="InterPro" id="IPR036390">
    <property type="entry name" value="WH_DNA-bd_sf"/>
</dbReference>
<dbReference type="SMART" id="SM00420">
    <property type="entry name" value="HTH_DEOR"/>
    <property type="match status" value="1"/>
</dbReference>
<sequence length="264" mass="29688">MFAAERLRIIKSILLDKKHINVTSLSSMLNVTEVTIRRDLEKLESEGFLSRTHGGAILNETASEENIEISPSSYDPLMNEREEISNIASHMIEDNDVIMLSPGLTNLHIAKKILTKKNVTVLTNDLNIAYELNSNPSIKVIIPGGDLDSSSMTLNGKLTEENLRRFYVSKTFIEVDGVSTDRGYTIQGMDKASVIKEMLQITKEIIIVCTYNCFDDIAFYQIGSSLDIAHKIITNPNIPDNYKNYFFDNNIKLFTAFNSYEGGM</sequence>
<dbReference type="GO" id="GO:0003677">
    <property type="term" value="F:DNA binding"/>
    <property type="evidence" value="ECO:0007669"/>
    <property type="project" value="UniProtKB-KW"/>
</dbReference>
<name>A0A410DSB4_9CLOT</name>
<dbReference type="OrthoDB" id="9797223at2"/>
<dbReference type="Gene3D" id="1.10.10.10">
    <property type="entry name" value="Winged helix-like DNA-binding domain superfamily/Winged helix DNA-binding domain"/>
    <property type="match status" value="1"/>
</dbReference>
<evidence type="ECO:0000313" key="6">
    <source>
        <dbReference type="Proteomes" id="UP000286268"/>
    </source>
</evidence>
<evidence type="ECO:0000256" key="1">
    <source>
        <dbReference type="ARBA" id="ARBA00023015"/>
    </source>
</evidence>
<dbReference type="InterPro" id="IPR014036">
    <property type="entry name" value="DeoR-like_C"/>
</dbReference>
<proteinExistence type="predicted"/>
<keyword evidence="3" id="KW-0804">Transcription</keyword>
<dbReference type="Proteomes" id="UP000286268">
    <property type="component" value="Chromosome"/>
</dbReference>
<dbReference type="KEGG" id="cmah:C1I91_09710"/>
<reference evidence="5 6" key="1">
    <citation type="submission" date="2018-01" db="EMBL/GenBank/DDBJ databases">
        <title>Genome Sequencing and Assembly of Anaerobacter polyendosporus strain CT4.</title>
        <authorList>
            <person name="Tachaapaikoon C."/>
            <person name="Sutheeworapong S."/>
            <person name="Jenjaroenpun P."/>
            <person name="Wongsurawat T."/>
            <person name="Nookeaw I."/>
            <person name="Cheawchanlertfa P."/>
            <person name="Kosugi A."/>
            <person name="Cheevadhanarak S."/>
            <person name="Ratanakhanokchai K."/>
        </authorList>
    </citation>
    <scope>NUCLEOTIDE SEQUENCE [LARGE SCALE GENOMIC DNA]</scope>
    <source>
        <strain evidence="5 6">CT4</strain>
    </source>
</reference>